<dbReference type="Pfam" id="PF01425">
    <property type="entry name" value="Amidase"/>
    <property type="match status" value="1"/>
</dbReference>
<feature type="compositionally biased region" description="Low complexity" evidence="1">
    <location>
        <begin position="567"/>
        <end position="589"/>
    </location>
</feature>
<dbReference type="InterPro" id="IPR052739">
    <property type="entry name" value="FAAH2"/>
</dbReference>
<protein>
    <submittedName>
        <fullName evidence="3">Fatty-acid amide hydrolase 2-A like protein</fullName>
    </submittedName>
</protein>
<evidence type="ECO:0000256" key="1">
    <source>
        <dbReference type="SAM" id="MobiDB-lite"/>
    </source>
</evidence>
<dbReference type="PANTHER" id="PTHR43372:SF3">
    <property type="entry name" value="AT07710P-RELATED"/>
    <property type="match status" value="1"/>
</dbReference>
<reference evidence="3" key="2">
    <citation type="submission" date="2020-06" db="EMBL/GenBank/DDBJ databases">
        <authorList>
            <person name="Sheffer M."/>
        </authorList>
    </citation>
    <scope>NUCLEOTIDE SEQUENCE</scope>
</reference>
<feature type="compositionally biased region" description="Polar residues" evidence="1">
    <location>
        <begin position="659"/>
        <end position="673"/>
    </location>
</feature>
<organism evidence="3 4">
    <name type="scientific">Argiope bruennichi</name>
    <name type="common">Wasp spider</name>
    <name type="synonym">Aranea bruennichi</name>
    <dbReference type="NCBI Taxonomy" id="94029"/>
    <lineage>
        <taxon>Eukaryota</taxon>
        <taxon>Metazoa</taxon>
        <taxon>Ecdysozoa</taxon>
        <taxon>Arthropoda</taxon>
        <taxon>Chelicerata</taxon>
        <taxon>Arachnida</taxon>
        <taxon>Araneae</taxon>
        <taxon>Araneomorphae</taxon>
        <taxon>Entelegynae</taxon>
        <taxon>Araneoidea</taxon>
        <taxon>Araneidae</taxon>
        <taxon>Argiope</taxon>
    </lineage>
</organism>
<keyword evidence="4" id="KW-1185">Reference proteome</keyword>
<feature type="region of interest" description="Disordered" evidence="1">
    <location>
        <begin position="566"/>
        <end position="673"/>
    </location>
</feature>
<feature type="compositionally biased region" description="Polar residues" evidence="1">
    <location>
        <begin position="642"/>
        <end position="651"/>
    </location>
</feature>
<dbReference type="PANTHER" id="PTHR43372">
    <property type="entry name" value="FATTY-ACID AMIDE HYDROLASE"/>
    <property type="match status" value="1"/>
</dbReference>
<keyword evidence="3" id="KW-0378">Hydrolase</keyword>
<sequence length="685" mass="76776">MSVILRICAEFIRILVTITRPYSDYVLDFLYRLFMGKTQKLPAIDNKILLIPAVELAEKIRKRQLSSEEIMKAYIERAKSVHPYINAAVDERYEEALKDAKEVDKFLASGVKSEEDIAKETPLLGVPFSCKETIGITGMKQTSGLVRSKDHIADRDGGAAEMYRKAGAIPFVVTDVPELCMWWESSNHVNGLTKNPYDNTRTVGGSSGGEGAIITSASSIIGIGNDIAGSIRIPASFCGIYGHKPSRGIVPNWGMFPYCEMKTEKEDRTIDFVSTGPMCRYVQDLPLLLKALSGNDERLKLDTKVNFKNIKIYYIEEFPGILNAAVPDVKKRIKTAVKHFSNEYGVEATPLVCPELQHAFYIWESKLLEHDGPPFQFYLKGKNKSINMWLELFKSIIRSSEHTLPAIYFGIVDRRKKDDFYQFCLDKYKAIYRKFKEIFEEDAILLVPTHPEPPPHYLMTIPMYPNIAYTCIFNILGYPSTQIPAGLSNGAPVGIQAVSGPFKDHLCLAAAAELDKVFNAMEGDGSPMRTYNISDVSDLYVAIKTLSKEELQKLFDHQYNSINWADRSTPTITSNSRSSTPTSTRQIPIENHRSSQPPPQIPNSDANMESPTSEKQKSSQDDFQPVPSKKAAKTPRTEENFKLSTENSFSHLQEETDTTPKTPATISLDNRNSGLSRVIQDGLLS</sequence>
<dbReference type="Gene3D" id="3.90.1300.10">
    <property type="entry name" value="Amidase signature (AS) domain"/>
    <property type="match status" value="1"/>
</dbReference>
<gene>
    <name evidence="3" type="ORF">HNY73_015011</name>
</gene>
<name>A0A8T0EQT7_ARGBR</name>
<dbReference type="EMBL" id="JABXBU010002072">
    <property type="protein sequence ID" value="KAF8778272.1"/>
    <property type="molecule type" value="Genomic_DNA"/>
</dbReference>
<dbReference type="GO" id="GO:0016787">
    <property type="term" value="F:hydrolase activity"/>
    <property type="evidence" value="ECO:0007669"/>
    <property type="project" value="UniProtKB-KW"/>
</dbReference>
<evidence type="ECO:0000313" key="3">
    <source>
        <dbReference type="EMBL" id="KAF8778272.1"/>
    </source>
</evidence>
<dbReference type="InterPro" id="IPR023631">
    <property type="entry name" value="Amidase_dom"/>
</dbReference>
<dbReference type="SUPFAM" id="SSF75304">
    <property type="entry name" value="Amidase signature (AS) enzymes"/>
    <property type="match status" value="1"/>
</dbReference>
<proteinExistence type="predicted"/>
<dbReference type="Proteomes" id="UP000807504">
    <property type="component" value="Unassembled WGS sequence"/>
</dbReference>
<evidence type="ECO:0000259" key="2">
    <source>
        <dbReference type="Pfam" id="PF01425"/>
    </source>
</evidence>
<dbReference type="InterPro" id="IPR036928">
    <property type="entry name" value="AS_sf"/>
</dbReference>
<dbReference type="GO" id="GO:0012505">
    <property type="term" value="C:endomembrane system"/>
    <property type="evidence" value="ECO:0007669"/>
    <property type="project" value="TreeGrafter"/>
</dbReference>
<comment type="caution">
    <text evidence="3">The sequence shown here is derived from an EMBL/GenBank/DDBJ whole genome shotgun (WGS) entry which is preliminary data.</text>
</comment>
<evidence type="ECO:0000313" key="4">
    <source>
        <dbReference type="Proteomes" id="UP000807504"/>
    </source>
</evidence>
<accession>A0A8T0EQT7</accession>
<feature type="compositionally biased region" description="Polar residues" evidence="1">
    <location>
        <begin position="602"/>
        <end position="611"/>
    </location>
</feature>
<reference evidence="3" key="1">
    <citation type="journal article" date="2020" name="bioRxiv">
        <title>Chromosome-level reference genome of the European wasp spider Argiope bruennichi: a resource for studies on range expansion and evolutionary adaptation.</title>
        <authorList>
            <person name="Sheffer M.M."/>
            <person name="Hoppe A."/>
            <person name="Krehenwinkel H."/>
            <person name="Uhl G."/>
            <person name="Kuss A.W."/>
            <person name="Jensen L."/>
            <person name="Jensen C."/>
            <person name="Gillespie R.G."/>
            <person name="Hoff K.J."/>
            <person name="Prost S."/>
        </authorList>
    </citation>
    <scope>NUCLEOTIDE SEQUENCE</scope>
</reference>
<feature type="domain" description="Amidase" evidence="2">
    <location>
        <begin position="69"/>
        <end position="508"/>
    </location>
</feature>
<dbReference type="AlphaFoldDB" id="A0A8T0EQT7"/>